<protein>
    <recommendedName>
        <fullName evidence="4">50S ribosomal protein L16, chloroplastic</fullName>
    </recommendedName>
</protein>
<organism evidence="6 7">
    <name type="scientific">Platanthera guangdongensis</name>
    <dbReference type="NCBI Taxonomy" id="2320717"/>
    <lineage>
        <taxon>Eukaryota</taxon>
        <taxon>Viridiplantae</taxon>
        <taxon>Streptophyta</taxon>
        <taxon>Embryophyta</taxon>
        <taxon>Tracheophyta</taxon>
        <taxon>Spermatophyta</taxon>
        <taxon>Magnoliopsida</taxon>
        <taxon>Liliopsida</taxon>
        <taxon>Asparagales</taxon>
        <taxon>Orchidaceae</taxon>
        <taxon>Orchidoideae</taxon>
        <taxon>Orchideae</taxon>
        <taxon>Orchidinae</taxon>
        <taxon>Platanthera</taxon>
    </lineage>
</organism>
<dbReference type="NCBIfam" id="TIGR01164">
    <property type="entry name" value="rplP_bact"/>
    <property type="match status" value="1"/>
</dbReference>
<evidence type="ECO:0000256" key="1">
    <source>
        <dbReference type="ARBA" id="ARBA00008931"/>
    </source>
</evidence>
<proteinExistence type="inferred from homology"/>
<comment type="caution">
    <text evidence="6">The sequence shown here is derived from an EMBL/GenBank/DDBJ whole genome shotgun (WGS) entry which is preliminary data.</text>
</comment>
<name>A0ABR2M2Z4_9ASPA</name>
<dbReference type="InterPro" id="IPR047873">
    <property type="entry name" value="Ribosomal_uL16"/>
</dbReference>
<evidence type="ECO:0000313" key="6">
    <source>
        <dbReference type="EMBL" id="KAK8958424.1"/>
    </source>
</evidence>
<evidence type="ECO:0000256" key="3">
    <source>
        <dbReference type="ARBA" id="ARBA00023274"/>
    </source>
</evidence>
<reference evidence="6 7" key="1">
    <citation type="journal article" date="2022" name="Nat. Plants">
        <title>Genomes of leafy and leafless Platanthera orchids illuminate the evolution of mycoheterotrophy.</title>
        <authorList>
            <person name="Li M.H."/>
            <person name="Liu K.W."/>
            <person name="Li Z."/>
            <person name="Lu H.C."/>
            <person name="Ye Q.L."/>
            <person name="Zhang D."/>
            <person name="Wang J.Y."/>
            <person name="Li Y.F."/>
            <person name="Zhong Z.M."/>
            <person name="Liu X."/>
            <person name="Yu X."/>
            <person name="Liu D.K."/>
            <person name="Tu X.D."/>
            <person name="Liu B."/>
            <person name="Hao Y."/>
            <person name="Liao X.Y."/>
            <person name="Jiang Y.T."/>
            <person name="Sun W.H."/>
            <person name="Chen J."/>
            <person name="Chen Y.Q."/>
            <person name="Ai Y."/>
            <person name="Zhai J.W."/>
            <person name="Wu S.S."/>
            <person name="Zhou Z."/>
            <person name="Hsiao Y.Y."/>
            <person name="Wu W.L."/>
            <person name="Chen Y.Y."/>
            <person name="Lin Y.F."/>
            <person name="Hsu J.L."/>
            <person name="Li C.Y."/>
            <person name="Wang Z.W."/>
            <person name="Zhao X."/>
            <person name="Zhong W.Y."/>
            <person name="Ma X.K."/>
            <person name="Ma L."/>
            <person name="Huang J."/>
            <person name="Chen G.Z."/>
            <person name="Huang M.Z."/>
            <person name="Huang L."/>
            <person name="Peng D.H."/>
            <person name="Luo Y.B."/>
            <person name="Zou S.Q."/>
            <person name="Chen S.P."/>
            <person name="Lan S."/>
            <person name="Tsai W.C."/>
            <person name="Van de Peer Y."/>
            <person name="Liu Z.J."/>
        </authorList>
    </citation>
    <scope>NUCLEOTIDE SEQUENCE [LARGE SCALE GENOMIC DNA]</scope>
    <source>
        <strain evidence="6">Lor288</strain>
    </source>
</reference>
<sequence>MPKSPVSCGYFSAMWAMNEPTRQMGDLQGFLATWQLTRLSHTVGDLYGLQALEPIWITAKQIEAGRRAMTRYARRGGKIWVRIFPDKPLTVRPTETRMSSGKRSPEFS</sequence>
<dbReference type="InterPro" id="IPR000114">
    <property type="entry name" value="Ribosomal_uL16_bact-type"/>
</dbReference>
<dbReference type="InterPro" id="IPR036920">
    <property type="entry name" value="Ribosomal_uL16_sf"/>
</dbReference>
<evidence type="ECO:0000256" key="4">
    <source>
        <dbReference type="ARBA" id="ARBA00035526"/>
    </source>
</evidence>
<evidence type="ECO:0000313" key="7">
    <source>
        <dbReference type="Proteomes" id="UP001412067"/>
    </source>
</evidence>
<dbReference type="PANTHER" id="PTHR12220:SF13">
    <property type="entry name" value="LARGE RIBOSOMAL SUBUNIT PROTEIN UL16M"/>
    <property type="match status" value="1"/>
</dbReference>
<dbReference type="PANTHER" id="PTHR12220">
    <property type="entry name" value="50S/60S RIBOSOMAL PROTEIN L16"/>
    <property type="match status" value="1"/>
</dbReference>
<comment type="similarity">
    <text evidence="1 5">Belongs to the universal ribosomal protein uL16 family.</text>
</comment>
<keyword evidence="3 5" id="KW-0687">Ribonucleoprotein</keyword>
<dbReference type="InterPro" id="IPR016180">
    <property type="entry name" value="Ribosomal_uL16_dom"/>
</dbReference>
<keyword evidence="7" id="KW-1185">Reference proteome</keyword>
<dbReference type="EMBL" id="JBBWWR010000012">
    <property type="protein sequence ID" value="KAK8958424.1"/>
    <property type="molecule type" value="Genomic_DNA"/>
</dbReference>
<evidence type="ECO:0000256" key="5">
    <source>
        <dbReference type="RuleBase" id="RU004413"/>
    </source>
</evidence>
<dbReference type="SUPFAM" id="SSF54686">
    <property type="entry name" value="Ribosomal protein L16p/L10e"/>
    <property type="match status" value="1"/>
</dbReference>
<dbReference type="PRINTS" id="PR00060">
    <property type="entry name" value="RIBOSOMALL16"/>
</dbReference>
<dbReference type="Proteomes" id="UP001412067">
    <property type="component" value="Unassembled WGS sequence"/>
</dbReference>
<dbReference type="Pfam" id="PF00252">
    <property type="entry name" value="Ribosomal_L16"/>
    <property type="match status" value="1"/>
</dbReference>
<dbReference type="CDD" id="cd01433">
    <property type="entry name" value="Ribosomal_L16_L10e"/>
    <property type="match status" value="1"/>
</dbReference>
<dbReference type="Gene3D" id="3.90.1170.10">
    <property type="entry name" value="Ribosomal protein L10e/L16"/>
    <property type="match status" value="1"/>
</dbReference>
<accession>A0ABR2M2Z4</accession>
<keyword evidence="2 5" id="KW-0689">Ribosomal protein</keyword>
<dbReference type="InterPro" id="IPR020798">
    <property type="entry name" value="Ribosomal_uL16_CS"/>
</dbReference>
<dbReference type="PROSITE" id="PS00586">
    <property type="entry name" value="RIBOSOMAL_L16_1"/>
    <property type="match status" value="1"/>
</dbReference>
<gene>
    <name evidence="6" type="ORF">KSP40_PGU002953</name>
</gene>
<evidence type="ECO:0000256" key="2">
    <source>
        <dbReference type="ARBA" id="ARBA00022980"/>
    </source>
</evidence>